<accession>A0ABQ6MNN8</accession>
<gene>
    <name evidence="2" type="ORF">TeGR_g6067</name>
</gene>
<evidence type="ECO:0000256" key="1">
    <source>
        <dbReference type="SAM" id="MobiDB-lite"/>
    </source>
</evidence>
<dbReference type="EMBL" id="BRYB01005800">
    <property type="protein sequence ID" value="GMI29131.1"/>
    <property type="molecule type" value="Genomic_DNA"/>
</dbReference>
<name>A0ABQ6MNN8_9STRA</name>
<reference evidence="2 3" key="1">
    <citation type="journal article" date="2023" name="Commun. Biol.">
        <title>Genome analysis of Parmales, the sister group of diatoms, reveals the evolutionary specialization of diatoms from phago-mixotrophs to photoautotrophs.</title>
        <authorList>
            <person name="Ban H."/>
            <person name="Sato S."/>
            <person name="Yoshikawa S."/>
            <person name="Yamada K."/>
            <person name="Nakamura Y."/>
            <person name="Ichinomiya M."/>
            <person name="Sato N."/>
            <person name="Blanc-Mathieu R."/>
            <person name="Endo H."/>
            <person name="Kuwata A."/>
            <person name="Ogata H."/>
        </authorList>
    </citation>
    <scope>NUCLEOTIDE SEQUENCE [LARGE SCALE GENOMIC DNA]</scope>
</reference>
<feature type="region of interest" description="Disordered" evidence="1">
    <location>
        <begin position="31"/>
        <end position="86"/>
    </location>
</feature>
<dbReference type="Proteomes" id="UP001165060">
    <property type="component" value="Unassembled WGS sequence"/>
</dbReference>
<keyword evidence="3" id="KW-1185">Reference proteome</keyword>
<sequence>LFHPGTCRSLSFLSNLRKRIYKKEITREEEEKIRVTHNPHPGYAGPPHVGRGRRGAKSVSPPPPEKRRRVEGGAGAGGGKENEMWL</sequence>
<evidence type="ECO:0000313" key="2">
    <source>
        <dbReference type="EMBL" id="GMI29131.1"/>
    </source>
</evidence>
<evidence type="ECO:0000313" key="3">
    <source>
        <dbReference type="Proteomes" id="UP001165060"/>
    </source>
</evidence>
<protein>
    <submittedName>
        <fullName evidence="2">Uncharacterized protein</fullName>
    </submittedName>
</protein>
<comment type="caution">
    <text evidence="2">The sequence shown here is derived from an EMBL/GenBank/DDBJ whole genome shotgun (WGS) entry which is preliminary data.</text>
</comment>
<proteinExistence type="predicted"/>
<feature type="non-terminal residue" evidence="2">
    <location>
        <position position="1"/>
    </location>
</feature>
<organism evidence="2 3">
    <name type="scientific">Tetraparma gracilis</name>
    <dbReference type="NCBI Taxonomy" id="2962635"/>
    <lineage>
        <taxon>Eukaryota</taxon>
        <taxon>Sar</taxon>
        <taxon>Stramenopiles</taxon>
        <taxon>Ochrophyta</taxon>
        <taxon>Bolidophyceae</taxon>
        <taxon>Parmales</taxon>
        <taxon>Triparmaceae</taxon>
        <taxon>Tetraparma</taxon>
    </lineage>
</organism>